<dbReference type="GO" id="GO:0003949">
    <property type="term" value="F:1-(5-phosphoribosyl)-5-[(5-phosphoribosylamino)methylideneamino]imidazole-4-carboxamide isomerase activity"/>
    <property type="evidence" value="ECO:0007669"/>
    <property type="project" value="UniProtKB-EC"/>
</dbReference>
<keyword evidence="12" id="KW-0963">Cytoplasm</keyword>
<evidence type="ECO:0000313" key="14">
    <source>
        <dbReference type="Proteomes" id="UP001338582"/>
    </source>
</evidence>
<evidence type="ECO:0000256" key="11">
    <source>
        <dbReference type="RuleBase" id="RU003657"/>
    </source>
</evidence>
<gene>
    <name evidence="13" type="ORF">PUMCH_001557</name>
</gene>
<comment type="catalytic activity">
    <reaction evidence="1 12">
        <text>1-(5-phospho-beta-D-ribosyl)-5-[(5-phospho-beta-D-ribosylamino)methylideneamino]imidazole-4-carboxamide = 5-[(5-phospho-1-deoxy-D-ribulos-1-ylimino)methylamino]-1-(5-phospho-beta-D-ribosyl)imidazole-4-carboxamide</text>
        <dbReference type="Rhea" id="RHEA:15469"/>
        <dbReference type="ChEBI" id="CHEBI:58435"/>
        <dbReference type="ChEBI" id="CHEBI:58525"/>
        <dbReference type="EC" id="5.3.1.16"/>
    </reaction>
</comment>
<evidence type="ECO:0000256" key="8">
    <source>
        <dbReference type="ARBA" id="ARBA00023235"/>
    </source>
</evidence>
<dbReference type="EMBL" id="CP138895">
    <property type="protein sequence ID" value="WPK24289.1"/>
    <property type="molecule type" value="Genomic_DNA"/>
</dbReference>
<evidence type="ECO:0000256" key="12">
    <source>
        <dbReference type="RuleBase" id="RU364022"/>
    </source>
</evidence>
<dbReference type="RefSeq" id="XP_062876672.1">
    <property type="nucleotide sequence ID" value="XM_063020602.1"/>
</dbReference>
<dbReference type="InterPro" id="IPR011060">
    <property type="entry name" value="RibuloseP-bd_barrel"/>
</dbReference>
<name>A0AAX4H741_9ASCO</name>
<protein>
    <recommendedName>
        <fullName evidence="5 12">1-(5-phosphoribosyl)-5-[(5-phosphoribosylamino)methylideneamino] imidazole-4-carboxamide isomerase</fullName>
        <ecNumber evidence="4 12">5.3.1.16</ecNumber>
    </recommendedName>
    <alternativeName>
        <fullName evidence="10 12">5-proFAR isomerase</fullName>
    </alternativeName>
    <alternativeName>
        <fullName evidence="9 12">Phosphoribosylformimino-5-aminoimidazole carboxamide ribotide isomerase</fullName>
    </alternativeName>
</protein>
<evidence type="ECO:0000256" key="5">
    <source>
        <dbReference type="ARBA" id="ARBA00018464"/>
    </source>
</evidence>
<dbReference type="Proteomes" id="UP001338582">
    <property type="component" value="Chromosome 2"/>
</dbReference>
<dbReference type="KEGG" id="asau:88172622"/>
<evidence type="ECO:0000256" key="7">
    <source>
        <dbReference type="ARBA" id="ARBA00023102"/>
    </source>
</evidence>
<evidence type="ECO:0000256" key="2">
    <source>
        <dbReference type="ARBA" id="ARBA00005133"/>
    </source>
</evidence>
<evidence type="ECO:0000256" key="1">
    <source>
        <dbReference type="ARBA" id="ARBA00000901"/>
    </source>
</evidence>
<dbReference type="SUPFAM" id="SSF51366">
    <property type="entry name" value="Ribulose-phoshate binding barrel"/>
    <property type="match status" value="1"/>
</dbReference>
<comment type="pathway">
    <text evidence="2 12">Amino-acid biosynthesis; L-histidine biosynthesis; L-histidine from 5-phospho-alpha-D-ribose 1-diphosphate: step 4/9.</text>
</comment>
<dbReference type="AlphaFoldDB" id="A0AAX4H741"/>
<dbReference type="Pfam" id="PF00977">
    <property type="entry name" value="His_biosynth"/>
    <property type="match status" value="1"/>
</dbReference>
<dbReference type="PANTHER" id="PTHR43090">
    <property type="entry name" value="1-(5-PHOSPHORIBOSYL)-5-[(5-PHOSPHORIBOSYLAMINO)METHYLIDENEAMINO] IMIDAZOLE-4-CARBOXAMIDE ISOMERASE"/>
    <property type="match status" value="1"/>
</dbReference>
<evidence type="ECO:0000256" key="9">
    <source>
        <dbReference type="ARBA" id="ARBA00030547"/>
    </source>
</evidence>
<dbReference type="InterPro" id="IPR013785">
    <property type="entry name" value="Aldolase_TIM"/>
</dbReference>
<dbReference type="GO" id="GO:0000105">
    <property type="term" value="P:L-histidine biosynthetic process"/>
    <property type="evidence" value="ECO:0007669"/>
    <property type="project" value="UniProtKB-KW"/>
</dbReference>
<evidence type="ECO:0000256" key="10">
    <source>
        <dbReference type="ARBA" id="ARBA00031376"/>
    </source>
</evidence>
<evidence type="ECO:0000256" key="4">
    <source>
        <dbReference type="ARBA" id="ARBA00012550"/>
    </source>
</evidence>
<dbReference type="InterPro" id="IPR011858">
    <property type="entry name" value="His6/HISN3"/>
</dbReference>
<accession>A0AAX4H741</accession>
<keyword evidence="7 11" id="KW-0368">Histidine biosynthesis</keyword>
<comment type="subcellular location">
    <subcellularLocation>
        <location evidence="12">Cytoplasm</location>
    </subcellularLocation>
</comment>
<sequence>MTKFRGCIDIHAGQVKQIVGGSLNSDDVAPTSETKENFVSTQPSSFYAKLYQENDVQGCHVIKLGSNPANDEAAKLACQTWPEKLQVGGGINDTNALEWLDVHQASQIIVTSWLFTKDTHGCTVLDWTRLEKILTLVGKDRLVVDLSCRRVKMADSQTSNGRWAVAINKWQTLTDSELSADLLARVAKYCGEILVHAADVEGLCNGIDEALVQKLGEWCPAALNGRIVYAGGAKLVADLELVNKLSDGKVDLTYGSALDIFGGKMVKFADVVEWNKTH</sequence>
<dbReference type="GeneID" id="88172622"/>
<reference evidence="13 14" key="1">
    <citation type="submission" date="2023-10" db="EMBL/GenBank/DDBJ databases">
        <title>Draft Genome Sequence of Candida saopaulonensis from a very Premature Infant with Sepsis.</title>
        <authorList>
            <person name="Ning Y."/>
            <person name="Dai R."/>
            <person name="Xiao M."/>
            <person name="Xu Y."/>
            <person name="Yan Q."/>
            <person name="Zhang L."/>
        </authorList>
    </citation>
    <scope>NUCLEOTIDE SEQUENCE [LARGE SCALE GENOMIC DNA]</scope>
    <source>
        <strain evidence="13 14">19XY460</strain>
    </source>
</reference>
<keyword evidence="8 12" id="KW-0413">Isomerase</keyword>
<dbReference type="GO" id="GO:0000162">
    <property type="term" value="P:L-tryptophan biosynthetic process"/>
    <property type="evidence" value="ECO:0007669"/>
    <property type="project" value="TreeGrafter"/>
</dbReference>
<evidence type="ECO:0000256" key="6">
    <source>
        <dbReference type="ARBA" id="ARBA00022605"/>
    </source>
</evidence>
<keyword evidence="6 11" id="KW-0028">Amino-acid biosynthesis</keyword>
<evidence type="ECO:0000313" key="13">
    <source>
        <dbReference type="EMBL" id="WPK24289.1"/>
    </source>
</evidence>
<comment type="similarity">
    <text evidence="3 11">Belongs to the HisA/HisF family.</text>
</comment>
<dbReference type="NCBIfam" id="TIGR02129">
    <property type="entry name" value="hisA_euk"/>
    <property type="match status" value="1"/>
</dbReference>
<dbReference type="CDD" id="cd04723">
    <property type="entry name" value="HisA_HisF"/>
    <property type="match status" value="1"/>
</dbReference>
<dbReference type="InterPro" id="IPR044524">
    <property type="entry name" value="Isoase_HisA-like"/>
</dbReference>
<keyword evidence="14" id="KW-1185">Reference proteome</keyword>
<proteinExistence type="inferred from homology"/>
<dbReference type="Gene3D" id="3.20.20.70">
    <property type="entry name" value="Aldolase class I"/>
    <property type="match status" value="1"/>
</dbReference>
<dbReference type="GO" id="GO:0005737">
    <property type="term" value="C:cytoplasm"/>
    <property type="evidence" value="ECO:0007669"/>
    <property type="project" value="UniProtKB-SubCell"/>
</dbReference>
<dbReference type="InterPro" id="IPR006062">
    <property type="entry name" value="His_biosynth"/>
</dbReference>
<dbReference type="PANTHER" id="PTHR43090:SF2">
    <property type="entry name" value="1-(5-PHOSPHORIBOSYL)-5-[(5-PHOSPHORIBOSYLAMINO)METHYLIDENEAMINO] IMIDAZOLE-4-CARBOXAMIDE ISOMERASE"/>
    <property type="match status" value="1"/>
</dbReference>
<evidence type="ECO:0000256" key="3">
    <source>
        <dbReference type="ARBA" id="ARBA00009667"/>
    </source>
</evidence>
<dbReference type="EC" id="5.3.1.16" evidence="4 12"/>
<organism evidence="13 14">
    <name type="scientific">Australozyma saopauloensis</name>
    <dbReference type="NCBI Taxonomy" id="291208"/>
    <lineage>
        <taxon>Eukaryota</taxon>
        <taxon>Fungi</taxon>
        <taxon>Dikarya</taxon>
        <taxon>Ascomycota</taxon>
        <taxon>Saccharomycotina</taxon>
        <taxon>Pichiomycetes</taxon>
        <taxon>Metschnikowiaceae</taxon>
        <taxon>Australozyma</taxon>
    </lineage>
</organism>